<accession>A0A0L7RI27</accession>
<evidence type="ECO:0000313" key="2">
    <source>
        <dbReference type="EMBL" id="KOC70381.1"/>
    </source>
</evidence>
<protein>
    <recommendedName>
        <fullName evidence="1">EB domain-containing protein</fullName>
    </recommendedName>
</protein>
<name>A0A0L7RI27_9HYME</name>
<dbReference type="AlphaFoldDB" id="A0A0L7RI27"/>
<feature type="domain" description="EB" evidence="1">
    <location>
        <begin position="235"/>
        <end position="284"/>
    </location>
</feature>
<proteinExistence type="predicted"/>
<keyword evidence="3" id="KW-1185">Reference proteome</keyword>
<dbReference type="Pfam" id="PF01683">
    <property type="entry name" value="EB"/>
    <property type="match status" value="1"/>
</dbReference>
<evidence type="ECO:0000313" key="3">
    <source>
        <dbReference type="Proteomes" id="UP000053825"/>
    </source>
</evidence>
<dbReference type="STRING" id="597456.A0A0L7RI27"/>
<gene>
    <name evidence="2" type="ORF">WH47_02884</name>
</gene>
<dbReference type="Proteomes" id="UP000053825">
    <property type="component" value="Unassembled WGS sequence"/>
</dbReference>
<dbReference type="InterPro" id="IPR006149">
    <property type="entry name" value="EB_dom"/>
</dbReference>
<dbReference type="OrthoDB" id="5912242at2759"/>
<dbReference type="PANTHER" id="PTHR39069">
    <property type="entry name" value="ECDYSONE-INDUCIBLE GENE E1, ISOFORM A"/>
    <property type="match status" value="1"/>
</dbReference>
<dbReference type="PANTHER" id="PTHR39069:SF8">
    <property type="entry name" value="FI17111P1"/>
    <property type="match status" value="1"/>
</dbReference>
<reference evidence="2 3" key="1">
    <citation type="submission" date="2015-07" db="EMBL/GenBank/DDBJ databases">
        <title>The genome of Habropoda laboriosa.</title>
        <authorList>
            <person name="Pan H."/>
            <person name="Kapheim K."/>
        </authorList>
    </citation>
    <scope>NUCLEOTIDE SEQUENCE [LARGE SCALE GENOMIC DNA]</scope>
    <source>
        <strain evidence="2">0110345459</strain>
    </source>
</reference>
<sequence length="469" mass="52590">MQNQYESLQAQTPCLHSAFAIVLHAKSSVQLNPAPIIIISSTKKYLGNLRTDAIERSSLVVSGRGGWEENQDGGRIWLTAVRHGFAFASRVLSMLDREPILDPPIPCHKIEDCVVFSQTIKDASCQDGFCVCKSGTETKYCSSVGIVHHSNRSTDKGGSIYSSCKHDQDCQLNNSFCNTTISQCDCKKDYILSTSKKVCLKKAETLDFPCVEDKQCFTFLSNTTCQDGLCSCMFGHHYVKNACFKTIDMGKSCNRSEECAHVIGAVCTDRDVCNCAAGTVINEDKKRCLPVAREILENCTENVQCNETFSNSLCIERSCQCRDQYHFEPIMNRCFMNYRLGENCGNTYDCHQIEDGNVTQKALRCAENKCICAENHEIENDRCVMNAGKGEKTCERTLLLLDFLNTIIFQVLVSSYPFFLLSSQSSSTSHSSVKIKLRRFSTSRRCGLKNVYYIIERLLEDTAKTQRGI</sequence>
<evidence type="ECO:0000259" key="1">
    <source>
        <dbReference type="Pfam" id="PF01683"/>
    </source>
</evidence>
<organism evidence="2 3">
    <name type="scientific">Habropoda laboriosa</name>
    <dbReference type="NCBI Taxonomy" id="597456"/>
    <lineage>
        <taxon>Eukaryota</taxon>
        <taxon>Metazoa</taxon>
        <taxon>Ecdysozoa</taxon>
        <taxon>Arthropoda</taxon>
        <taxon>Hexapoda</taxon>
        <taxon>Insecta</taxon>
        <taxon>Pterygota</taxon>
        <taxon>Neoptera</taxon>
        <taxon>Endopterygota</taxon>
        <taxon>Hymenoptera</taxon>
        <taxon>Apocrita</taxon>
        <taxon>Aculeata</taxon>
        <taxon>Apoidea</taxon>
        <taxon>Anthophila</taxon>
        <taxon>Apidae</taxon>
        <taxon>Habropoda</taxon>
    </lineage>
</organism>
<dbReference type="EMBL" id="KQ414590">
    <property type="protein sequence ID" value="KOC70381.1"/>
    <property type="molecule type" value="Genomic_DNA"/>
</dbReference>